<dbReference type="SUPFAM" id="SSF51197">
    <property type="entry name" value="Clavaminate synthase-like"/>
    <property type="match status" value="1"/>
</dbReference>
<dbReference type="EMBL" id="JALLPB020000247">
    <property type="protein sequence ID" value="KAL3811615.1"/>
    <property type="molecule type" value="Genomic_DNA"/>
</dbReference>
<evidence type="ECO:0000313" key="3">
    <source>
        <dbReference type="Proteomes" id="UP001530377"/>
    </source>
</evidence>
<feature type="non-terminal residue" evidence="2">
    <location>
        <position position="1"/>
    </location>
</feature>
<dbReference type="PANTHER" id="PTHR20883:SF46">
    <property type="entry name" value="PHYTANOYL-COA HYDROXYLASE"/>
    <property type="match status" value="1"/>
</dbReference>
<gene>
    <name evidence="2" type="ORF">ACHAXA_006687</name>
</gene>
<dbReference type="Gene3D" id="2.60.120.620">
    <property type="entry name" value="q2cbj1_9rhob like domain"/>
    <property type="match status" value="1"/>
</dbReference>
<dbReference type="AlphaFoldDB" id="A0ABD3RF36"/>
<keyword evidence="3" id="KW-1185">Reference proteome</keyword>
<comment type="caution">
    <text evidence="2">The sequence shown here is derived from an EMBL/GenBank/DDBJ whole genome shotgun (WGS) entry which is preliminary data.</text>
</comment>
<evidence type="ECO:0000313" key="2">
    <source>
        <dbReference type="EMBL" id="KAL3811615.1"/>
    </source>
</evidence>
<organism evidence="2 3">
    <name type="scientific">Cyclostephanos tholiformis</name>
    <dbReference type="NCBI Taxonomy" id="382380"/>
    <lineage>
        <taxon>Eukaryota</taxon>
        <taxon>Sar</taxon>
        <taxon>Stramenopiles</taxon>
        <taxon>Ochrophyta</taxon>
        <taxon>Bacillariophyta</taxon>
        <taxon>Coscinodiscophyceae</taxon>
        <taxon>Thalassiosirophycidae</taxon>
        <taxon>Stephanodiscales</taxon>
        <taxon>Stephanodiscaceae</taxon>
        <taxon>Cyclostephanos</taxon>
    </lineage>
</organism>
<accession>A0ABD3RF36</accession>
<feature type="region of interest" description="Disordered" evidence="1">
    <location>
        <begin position="50"/>
        <end position="69"/>
    </location>
</feature>
<proteinExistence type="predicted"/>
<feature type="compositionally biased region" description="Gly residues" evidence="1">
    <location>
        <begin position="244"/>
        <end position="253"/>
    </location>
</feature>
<sequence length="497" mass="55476">NYRGGGVLSDDMLRGYEEDGVIVIRNLVSPKLLDRLDEASRMLMSEIREGGMDDDTRGGRGGRRGGGRGQFHMVKNGAIFMGVPPRPKSRAEDGDGGTCDANFAREDDANANDTNVVLSSFRDLAMYSKIPRVAASLLRLDELRVGGAKNLQHNSRGRRGRGENSHHDGGDVHIDEKINLRICRDIFLTKDDDDYACGWHVDDTGFWPSIASDPGVNAWVALDDMPWPWSGSESVKGTMTGSSSRGGGNGDGGEGGHDNIPVATFALSFGSHRMPWRHRAYEVTGSTHTLPSEGYTSAIDLIERRSGNGTCNIQTSAPDLYEKLERNKVVFDIRKGDVIFHDRWVFHRTVTVNEYEKMARGSNSVRGQYKDQGRGEQRSRHGKIFRRYSIRYAPGNAVVPPGYGVEPSVLHDSDNANRTLDEIVERSGPWYPKVWPHVTKKKPLRIMGAPDEDEADEEIEGITDLVYNKMPKAEEMQKERKNEIQQLLRLKRTNSNY</sequence>
<dbReference type="PANTHER" id="PTHR20883">
    <property type="entry name" value="PHYTANOYL-COA DIOXYGENASE DOMAIN CONTAINING 1"/>
    <property type="match status" value="1"/>
</dbReference>
<name>A0ABD3RF36_9STRA</name>
<protein>
    <submittedName>
        <fullName evidence="2">Uncharacterized protein</fullName>
    </submittedName>
</protein>
<reference evidence="2 3" key="1">
    <citation type="submission" date="2024-10" db="EMBL/GenBank/DDBJ databases">
        <title>Updated reference genomes for cyclostephanoid diatoms.</title>
        <authorList>
            <person name="Roberts W.R."/>
            <person name="Alverson A.J."/>
        </authorList>
    </citation>
    <scope>NUCLEOTIDE SEQUENCE [LARGE SCALE GENOMIC DNA]</scope>
    <source>
        <strain evidence="2 3">AJA228-03</strain>
    </source>
</reference>
<dbReference type="Proteomes" id="UP001530377">
    <property type="component" value="Unassembled WGS sequence"/>
</dbReference>
<feature type="region of interest" description="Disordered" evidence="1">
    <location>
        <begin position="232"/>
        <end position="257"/>
    </location>
</feature>
<evidence type="ECO:0000256" key="1">
    <source>
        <dbReference type="SAM" id="MobiDB-lite"/>
    </source>
</evidence>